<gene>
    <name evidence="2" type="ORF">FRACA_420007</name>
</gene>
<protein>
    <submittedName>
        <fullName evidence="2">Uncharacterized protein</fullName>
    </submittedName>
</protein>
<keyword evidence="3" id="KW-1185">Reference proteome</keyword>
<proteinExistence type="predicted"/>
<feature type="compositionally biased region" description="Polar residues" evidence="1">
    <location>
        <begin position="172"/>
        <end position="181"/>
    </location>
</feature>
<dbReference type="AlphaFoldDB" id="A0A2I2KX30"/>
<sequence>MPLPPCRPSTRARRPSALTSHPTERRRRTPAGRQPDAERLGPGTARAGIARLRTLRPRAGFDTLSRRRAGVDARGPARPTATANPDVHLAAHGPLERRRPLGLDRRADHRKQAGPLIRTHPHHQARDQLRIAIDGDGRSLGRHRRERRAGAVPGSGNRRGRLVSTVCGHASLSVTRPQTQGRRIDRLPPRLPHPGRPGGSVVSR</sequence>
<dbReference type="EMBL" id="FZMO01000357">
    <property type="protein sequence ID" value="SNQ50206.1"/>
    <property type="molecule type" value="Genomic_DNA"/>
</dbReference>
<reference evidence="2 3" key="1">
    <citation type="submission" date="2017-06" db="EMBL/GenBank/DDBJ databases">
        <authorList>
            <person name="Kim H.J."/>
            <person name="Triplett B.A."/>
        </authorList>
    </citation>
    <scope>NUCLEOTIDE SEQUENCE [LARGE SCALE GENOMIC DNA]</scope>
    <source>
        <strain evidence="2">FRACA_ARgP5</strain>
    </source>
</reference>
<feature type="compositionally biased region" description="Basic and acidic residues" evidence="1">
    <location>
        <begin position="94"/>
        <end position="104"/>
    </location>
</feature>
<evidence type="ECO:0000256" key="1">
    <source>
        <dbReference type="SAM" id="MobiDB-lite"/>
    </source>
</evidence>
<evidence type="ECO:0000313" key="2">
    <source>
        <dbReference type="EMBL" id="SNQ50206.1"/>
    </source>
</evidence>
<accession>A0A2I2KX30</accession>
<feature type="region of interest" description="Disordered" evidence="1">
    <location>
        <begin position="138"/>
        <end position="204"/>
    </location>
</feature>
<name>A0A2I2KX30_9ACTN</name>
<dbReference type="Proteomes" id="UP000234331">
    <property type="component" value="Unassembled WGS sequence"/>
</dbReference>
<feature type="region of interest" description="Disordered" evidence="1">
    <location>
        <begin position="1"/>
        <end position="104"/>
    </location>
</feature>
<organism evidence="2 3">
    <name type="scientific">Frankia canadensis</name>
    <dbReference type="NCBI Taxonomy" id="1836972"/>
    <lineage>
        <taxon>Bacteria</taxon>
        <taxon>Bacillati</taxon>
        <taxon>Actinomycetota</taxon>
        <taxon>Actinomycetes</taxon>
        <taxon>Frankiales</taxon>
        <taxon>Frankiaceae</taxon>
        <taxon>Frankia</taxon>
    </lineage>
</organism>
<evidence type="ECO:0000313" key="3">
    <source>
        <dbReference type="Proteomes" id="UP000234331"/>
    </source>
</evidence>